<feature type="transmembrane region" description="Helical" evidence="6">
    <location>
        <begin position="406"/>
        <end position="427"/>
    </location>
</feature>
<dbReference type="PANTHER" id="PTHR42718">
    <property type="entry name" value="MAJOR FACILITATOR SUPERFAMILY MULTIDRUG TRANSPORTER MFSC"/>
    <property type="match status" value="1"/>
</dbReference>
<keyword evidence="3 6" id="KW-0812">Transmembrane</keyword>
<dbReference type="Pfam" id="PF07690">
    <property type="entry name" value="MFS_1"/>
    <property type="match status" value="1"/>
</dbReference>
<dbReference type="EMBL" id="BAABBV010000002">
    <property type="protein sequence ID" value="GAA4165049.1"/>
    <property type="molecule type" value="Genomic_DNA"/>
</dbReference>
<gene>
    <name evidence="8" type="ORF">GCM10022286_27650</name>
</gene>
<organism evidence="8 9">
    <name type="scientific">Gryllotalpicola daejeonensis</name>
    <dbReference type="NCBI Taxonomy" id="993087"/>
    <lineage>
        <taxon>Bacteria</taxon>
        <taxon>Bacillati</taxon>
        <taxon>Actinomycetota</taxon>
        <taxon>Actinomycetes</taxon>
        <taxon>Micrococcales</taxon>
        <taxon>Microbacteriaceae</taxon>
        <taxon>Gryllotalpicola</taxon>
    </lineage>
</organism>
<keyword evidence="9" id="KW-1185">Reference proteome</keyword>
<keyword evidence="2" id="KW-0813">Transport</keyword>
<evidence type="ECO:0000256" key="2">
    <source>
        <dbReference type="ARBA" id="ARBA00022448"/>
    </source>
</evidence>
<dbReference type="InterPro" id="IPR020846">
    <property type="entry name" value="MFS_dom"/>
</dbReference>
<feature type="transmembrane region" description="Helical" evidence="6">
    <location>
        <begin position="220"/>
        <end position="239"/>
    </location>
</feature>
<dbReference type="SUPFAM" id="SSF103473">
    <property type="entry name" value="MFS general substrate transporter"/>
    <property type="match status" value="1"/>
</dbReference>
<sequence>MHMSDSATASAATASKPFNWRFTTPLFIGSALNPINSSLIATALVPIATGVHVSIGQTATLVSALYLASAIAQPTAGKAAEVFGPRRVFLVGILLVLAGGLVGGIAPGLLTLLISRVLIGLGTSCAYPTAMVLIRRRARAAGLEKPPGGVLGGLMISGVATASLGLPIGGLLVQFLGWRSVFLINVPVALIALVATLMWVPRDDATPRRGARQIASDLDLIGIIGFAVAMTSLLLFLFSLPTANWALLGVTVVLWALETSWELRAKSPFFDIRLLGRNAALTRTLIRFGLVMLCGYVVLYGITQWLEASQGMSEAASGLLLIPMTVVSGVVIVPFSRRNLVRGPIIGAAVACIVAAVSALFLPTAAWLVMTLAVTILLGFAQGAASSNQLALYSQAPAEQLGTASGLMRSFGYLGSIASSAVTGIVYRTSVTDSGVMTIAWIMVGASVVLLAISVFDRTLRRTAGSTA</sequence>
<protein>
    <submittedName>
        <fullName evidence="8">MFS transporter</fullName>
    </submittedName>
</protein>
<dbReference type="Gene3D" id="1.20.1720.10">
    <property type="entry name" value="Multidrug resistance protein D"/>
    <property type="match status" value="1"/>
</dbReference>
<dbReference type="InterPro" id="IPR011701">
    <property type="entry name" value="MFS"/>
</dbReference>
<feature type="transmembrane region" description="Helical" evidence="6">
    <location>
        <begin position="245"/>
        <end position="263"/>
    </location>
</feature>
<evidence type="ECO:0000256" key="4">
    <source>
        <dbReference type="ARBA" id="ARBA00022989"/>
    </source>
</evidence>
<dbReference type="Gene3D" id="1.20.1250.20">
    <property type="entry name" value="MFS general substrate transporter like domains"/>
    <property type="match status" value="1"/>
</dbReference>
<comment type="subcellular location">
    <subcellularLocation>
        <location evidence="1">Cell membrane</location>
        <topology evidence="1">Multi-pass membrane protein</topology>
    </subcellularLocation>
</comment>
<feature type="domain" description="Major facilitator superfamily (MFS) profile" evidence="7">
    <location>
        <begin position="22"/>
        <end position="463"/>
    </location>
</feature>
<feature type="transmembrane region" description="Helical" evidence="6">
    <location>
        <begin position="367"/>
        <end position="385"/>
    </location>
</feature>
<feature type="transmembrane region" description="Helical" evidence="6">
    <location>
        <begin position="88"/>
        <end position="107"/>
    </location>
</feature>
<dbReference type="PROSITE" id="PS50850">
    <property type="entry name" value="MFS"/>
    <property type="match status" value="1"/>
</dbReference>
<keyword evidence="4 6" id="KW-1133">Transmembrane helix</keyword>
<evidence type="ECO:0000313" key="9">
    <source>
        <dbReference type="Proteomes" id="UP001415169"/>
    </source>
</evidence>
<evidence type="ECO:0000256" key="5">
    <source>
        <dbReference type="ARBA" id="ARBA00023136"/>
    </source>
</evidence>
<feature type="transmembrane region" description="Helical" evidence="6">
    <location>
        <begin position="439"/>
        <end position="456"/>
    </location>
</feature>
<reference evidence="8" key="1">
    <citation type="journal article" date="2014" name="Int. J. Syst. Evol. Microbiol.">
        <title>Complete genome of a new Firmicutes species belonging to the dominant human colonic microbiota ('Ruminococcus bicirculans') reveals two chromosomes and a selective capacity to utilize plant glucans.</title>
        <authorList>
            <consortium name="NISC Comparative Sequencing Program"/>
            <person name="Wegmann U."/>
            <person name="Louis P."/>
            <person name="Goesmann A."/>
            <person name="Henrissat B."/>
            <person name="Duncan S.H."/>
            <person name="Flint H.J."/>
        </authorList>
    </citation>
    <scope>NUCLEOTIDE SEQUENCE</scope>
    <source>
        <strain evidence="8">JCM 17590</strain>
    </source>
</reference>
<evidence type="ECO:0000256" key="6">
    <source>
        <dbReference type="SAM" id="Phobius"/>
    </source>
</evidence>
<keyword evidence="5 6" id="KW-0472">Membrane</keyword>
<feature type="transmembrane region" description="Helical" evidence="6">
    <location>
        <begin position="284"/>
        <end position="303"/>
    </location>
</feature>
<dbReference type="Proteomes" id="UP001415169">
    <property type="component" value="Unassembled WGS sequence"/>
</dbReference>
<feature type="transmembrane region" description="Helical" evidence="6">
    <location>
        <begin position="182"/>
        <end position="200"/>
    </location>
</feature>
<accession>A0ABP7ZMU5</accession>
<feature type="transmembrane region" description="Helical" evidence="6">
    <location>
        <begin position="315"/>
        <end position="333"/>
    </location>
</feature>
<evidence type="ECO:0000256" key="1">
    <source>
        <dbReference type="ARBA" id="ARBA00004651"/>
    </source>
</evidence>
<reference evidence="8" key="2">
    <citation type="submission" date="2023-12" db="EMBL/GenBank/DDBJ databases">
        <authorList>
            <person name="Sun Q."/>
            <person name="Inoue M."/>
        </authorList>
    </citation>
    <scope>NUCLEOTIDE SEQUENCE</scope>
    <source>
        <strain evidence="8">JCM 17590</strain>
    </source>
</reference>
<comment type="caution">
    <text evidence="8">The sequence shown here is derived from an EMBL/GenBank/DDBJ whole genome shotgun (WGS) entry which is preliminary data.</text>
</comment>
<evidence type="ECO:0000256" key="3">
    <source>
        <dbReference type="ARBA" id="ARBA00022692"/>
    </source>
</evidence>
<name>A0ABP7ZMU5_9MICO</name>
<proteinExistence type="predicted"/>
<evidence type="ECO:0000313" key="8">
    <source>
        <dbReference type="EMBL" id="GAA4165049.1"/>
    </source>
</evidence>
<feature type="transmembrane region" description="Helical" evidence="6">
    <location>
        <begin position="154"/>
        <end position="176"/>
    </location>
</feature>
<dbReference type="InterPro" id="IPR036259">
    <property type="entry name" value="MFS_trans_sf"/>
</dbReference>
<feature type="transmembrane region" description="Helical" evidence="6">
    <location>
        <begin position="340"/>
        <end position="361"/>
    </location>
</feature>
<evidence type="ECO:0000259" key="7">
    <source>
        <dbReference type="PROSITE" id="PS50850"/>
    </source>
</evidence>
<dbReference type="PANTHER" id="PTHR42718:SF9">
    <property type="entry name" value="MAJOR FACILITATOR SUPERFAMILY MULTIDRUG TRANSPORTER MFSC"/>
    <property type="match status" value="1"/>
</dbReference>
<feature type="transmembrane region" description="Helical" evidence="6">
    <location>
        <begin position="113"/>
        <end position="134"/>
    </location>
</feature>